<keyword evidence="1" id="KW-0560">Oxidoreductase</keyword>
<reference evidence="2 3" key="1">
    <citation type="journal article" date="2023" name="Plant Dis.">
        <title>First Report of Diplodia intermedia Causing Canker and Dieback Diseases on Apple Trees in Canada.</title>
        <authorList>
            <person name="Ellouze W."/>
            <person name="Ilyukhin E."/>
            <person name="Sulman M."/>
            <person name="Ali S."/>
        </authorList>
    </citation>
    <scope>NUCLEOTIDE SEQUENCE [LARGE SCALE GENOMIC DNA]</scope>
    <source>
        <strain evidence="2 3">M45-28</strain>
    </source>
</reference>
<evidence type="ECO:0000313" key="3">
    <source>
        <dbReference type="Proteomes" id="UP001521184"/>
    </source>
</evidence>
<feature type="non-terminal residue" evidence="2">
    <location>
        <position position="1"/>
    </location>
</feature>
<keyword evidence="3" id="KW-1185">Reference proteome</keyword>
<dbReference type="InterPro" id="IPR036291">
    <property type="entry name" value="NAD(P)-bd_dom_sf"/>
</dbReference>
<evidence type="ECO:0008006" key="4">
    <source>
        <dbReference type="Google" id="ProtNLM"/>
    </source>
</evidence>
<dbReference type="PANTHER" id="PTHR43157">
    <property type="entry name" value="PHOSPHATIDYLINOSITOL-GLYCAN BIOSYNTHESIS CLASS F PROTEIN-RELATED"/>
    <property type="match status" value="1"/>
</dbReference>
<evidence type="ECO:0000256" key="1">
    <source>
        <dbReference type="ARBA" id="ARBA00023002"/>
    </source>
</evidence>
<comment type="caution">
    <text evidence="2">The sequence shown here is derived from an EMBL/GenBank/DDBJ whole genome shotgun (WGS) entry which is preliminary data.</text>
</comment>
<sequence length="352" mass="38591">TVYYFIRINLCNIKGDSNQRIIILMVGLKDLQPLTTPFYPNVFFSNQFCAEPQWPAPGTGLTGKTAIITGGNGGLGYEAGLQLLGLKLSRLILAVRSTDKGEAAALKLRELYPEASVEVWHLDMSSYDSIQAFVRRAETQLSRIDMVLLNAGLIRLSFNAVKSTGHEECLQVNYLSTVLLATLLLPLLKAKGPPGTQPARLTIVSAALTLAAKFPNRNADPLLPSFDDPKSFDRDEHYSSSKLLAHMFLWRLVDFVSADDVVVNLADPAWCKGTDLIRDATGVMRVAVKVFGALAGRTKEVGASCFVDALIHPFAAFLYTPEGKVVTERVWEETLAELDFANVRAILDSMRG</sequence>
<gene>
    <name evidence="2" type="ORF">SLS58_011359</name>
</gene>
<evidence type="ECO:0000313" key="2">
    <source>
        <dbReference type="EMBL" id="KAL1632643.1"/>
    </source>
</evidence>
<dbReference type="InterPro" id="IPR002347">
    <property type="entry name" value="SDR_fam"/>
</dbReference>
<protein>
    <recommendedName>
        <fullName evidence="4">Short-chain dehydrogenase/reductase family protein</fullName>
    </recommendedName>
</protein>
<dbReference type="Pfam" id="PF00106">
    <property type="entry name" value="adh_short"/>
    <property type="match status" value="1"/>
</dbReference>
<accession>A0ABR3T000</accession>
<proteinExistence type="predicted"/>
<dbReference type="EMBL" id="JAKEKT020000195">
    <property type="protein sequence ID" value="KAL1632643.1"/>
    <property type="molecule type" value="Genomic_DNA"/>
</dbReference>
<dbReference type="Proteomes" id="UP001521184">
    <property type="component" value="Unassembled WGS sequence"/>
</dbReference>
<dbReference type="Gene3D" id="3.40.50.720">
    <property type="entry name" value="NAD(P)-binding Rossmann-like Domain"/>
    <property type="match status" value="1"/>
</dbReference>
<dbReference type="SUPFAM" id="SSF51735">
    <property type="entry name" value="NAD(P)-binding Rossmann-fold domains"/>
    <property type="match status" value="1"/>
</dbReference>
<dbReference type="PANTHER" id="PTHR43157:SF35">
    <property type="entry name" value="DEHYDROGENASE_REDUCTASE FAMILY PROTEIN, PUTATIVE-RELATED"/>
    <property type="match status" value="1"/>
</dbReference>
<name>A0ABR3T000_9PEZI</name>
<organism evidence="2 3">
    <name type="scientific">Diplodia intermedia</name>
    <dbReference type="NCBI Taxonomy" id="856260"/>
    <lineage>
        <taxon>Eukaryota</taxon>
        <taxon>Fungi</taxon>
        <taxon>Dikarya</taxon>
        <taxon>Ascomycota</taxon>
        <taxon>Pezizomycotina</taxon>
        <taxon>Dothideomycetes</taxon>
        <taxon>Dothideomycetes incertae sedis</taxon>
        <taxon>Botryosphaeriales</taxon>
        <taxon>Botryosphaeriaceae</taxon>
        <taxon>Diplodia</taxon>
    </lineage>
</organism>